<comment type="caution">
    <text evidence="7">The sequence shown here is derived from an EMBL/GenBank/DDBJ whole genome shotgun (WGS) entry which is preliminary data.</text>
</comment>
<dbReference type="PANTHER" id="PTHR30093">
    <property type="entry name" value="GENERAL SECRETION PATHWAY PROTEIN G"/>
    <property type="match status" value="1"/>
</dbReference>
<proteinExistence type="predicted"/>
<keyword evidence="4 6" id="KW-1133">Transmembrane helix</keyword>
<gene>
    <name evidence="7" type="ORF">MOZ60_11455</name>
</gene>
<evidence type="ECO:0000256" key="5">
    <source>
        <dbReference type="ARBA" id="ARBA00023136"/>
    </source>
</evidence>
<feature type="transmembrane region" description="Helical" evidence="6">
    <location>
        <begin position="7"/>
        <end position="31"/>
    </location>
</feature>
<organism evidence="7 8">
    <name type="scientific">Grylomicrobium aquisgranensis</name>
    <dbReference type="NCBI Taxonomy" id="2926318"/>
    <lineage>
        <taxon>Bacteria</taxon>
        <taxon>Bacillati</taxon>
        <taxon>Bacillota</taxon>
        <taxon>Erysipelotrichia</taxon>
        <taxon>Erysipelotrichales</taxon>
        <taxon>Erysipelotrichaceae</taxon>
        <taxon>Grylomicrobium</taxon>
    </lineage>
</organism>
<dbReference type="NCBIfam" id="TIGR02532">
    <property type="entry name" value="IV_pilin_GFxxxE"/>
    <property type="match status" value="1"/>
</dbReference>
<dbReference type="PANTHER" id="PTHR30093:SF44">
    <property type="entry name" value="TYPE II SECRETION SYSTEM CORE PROTEIN G"/>
    <property type="match status" value="1"/>
</dbReference>
<keyword evidence="5 6" id="KW-0472">Membrane</keyword>
<dbReference type="InterPro" id="IPR045584">
    <property type="entry name" value="Pilin-like"/>
</dbReference>
<evidence type="ECO:0000256" key="2">
    <source>
        <dbReference type="ARBA" id="ARBA00022481"/>
    </source>
</evidence>
<keyword evidence="2" id="KW-0488">Methylation</keyword>
<dbReference type="AlphaFoldDB" id="A0AB35UA07"/>
<comment type="subcellular location">
    <subcellularLocation>
        <location evidence="1">Membrane</location>
        <topology evidence="1">Single-pass membrane protein</topology>
    </subcellularLocation>
</comment>
<dbReference type="Gene3D" id="3.30.700.10">
    <property type="entry name" value="Glycoprotein, Type 4 Pilin"/>
    <property type="match status" value="1"/>
</dbReference>
<accession>A0AB35UA07</accession>
<evidence type="ECO:0000313" key="7">
    <source>
        <dbReference type="EMBL" id="MDX8420690.1"/>
    </source>
</evidence>
<sequence>MKKNKKGFTLAELLIVVVIIAVLVAISIPIFNNQMKKARLAVNQANARAAFSAAEVAYLDYVSEHGSVSEYNSKYHSVTYMYFTAAGKGVLNDSPGYWVVDSNGNVSTNTDVSSWTTHTKLSDGHMLGDLVADIWTIHLDPNTGAIIGYYCAFPTHGKEKYQKEYRKYKEIIEALSEGNNWHS</sequence>
<keyword evidence="8" id="KW-1185">Reference proteome</keyword>
<name>A0AB35UA07_9FIRM</name>
<dbReference type="SUPFAM" id="SSF54523">
    <property type="entry name" value="Pili subunits"/>
    <property type="match status" value="1"/>
</dbReference>
<dbReference type="Pfam" id="PF07963">
    <property type="entry name" value="N_methyl"/>
    <property type="match status" value="1"/>
</dbReference>
<evidence type="ECO:0000313" key="8">
    <source>
        <dbReference type="Proteomes" id="UP001286174"/>
    </source>
</evidence>
<evidence type="ECO:0000256" key="4">
    <source>
        <dbReference type="ARBA" id="ARBA00022989"/>
    </source>
</evidence>
<evidence type="ECO:0000256" key="1">
    <source>
        <dbReference type="ARBA" id="ARBA00004167"/>
    </source>
</evidence>
<protein>
    <submittedName>
        <fullName evidence="7">Prepilin-type N-terminal cleavage/methylation domain-containing protein</fullName>
    </submittedName>
</protein>
<evidence type="ECO:0000256" key="6">
    <source>
        <dbReference type="SAM" id="Phobius"/>
    </source>
</evidence>
<evidence type="ECO:0000256" key="3">
    <source>
        <dbReference type="ARBA" id="ARBA00022692"/>
    </source>
</evidence>
<keyword evidence="3 6" id="KW-0812">Transmembrane</keyword>
<dbReference type="RefSeq" id="WP_370596785.1">
    <property type="nucleotide sequence ID" value="NZ_JALBUR010000074.1"/>
</dbReference>
<dbReference type="GO" id="GO:0016020">
    <property type="term" value="C:membrane"/>
    <property type="evidence" value="ECO:0007669"/>
    <property type="project" value="UniProtKB-SubCell"/>
</dbReference>
<dbReference type="InterPro" id="IPR012902">
    <property type="entry name" value="N_methyl_site"/>
</dbReference>
<dbReference type="Proteomes" id="UP001286174">
    <property type="component" value="Unassembled WGS sequence"/>
</dbReference>
<dbReference type="EMBL" id="JALBUR010000074">
    <property type="protein sequence ID" value="MDX8420690.1"/>
    <property type="molecule type" value="Genomic_DNA"/>
</dbReference>
<reference evidence="7 8" key="1">
    <citation type="submission" date="2022-03" db="EMBL/GenBank/DDBJ databases">
        <title>Novel taxa within the pig intestine.</title>
        <authorList>
            <person name="Wylensek D."/>
            <person name="Bishof K."/>
            <person name="Afrizal A."/>
            <person name="Clavel T."/>
        </authorList>
    </citation>
    <scope>NUCLEOTIDE SEQUENCE [LARGE SCALE GENOMIC DNA]</scope>
    <source>
        <strain evidence="7 8">CLA-KB-P133</strain>
    </source>
</reference>